<dbReference type="InterPro" id="IPR045249">
    <property type="entry name" value="HARBI1-like"/>
</dbReference>
<feature type="chain" id="PRO_5042723326" evidence="1">
    <location>
        <begin position="19"/>
        <end position="307"/>
    </location>
</feature>
<evidence type="ECO:0000313" key="3">
    <source>
        <dbReference type="EMBL" id="KAA0062406.1"/>
    </source>
</evidence>
<accession>A0A5D3DTB0</accession>
<dbReference type="Proteomes" id="UP000321393">
    <property type="component" value="Unassembled WGS sequence"/>
</dbReference>
<dbReference type="Proteomes" id="UP000321947">
    <property type="component" value="Unassembled WGS sequence"/>
</dbReference>
<evidence type="ECO:0000313" key="6">
    <source>
        <dbReference type="Proteomes" id="UP000321947"/>
    </source>
</evidence>
<proteinExistence type="predicted"/>
<organism evidence="4 6">
    <name type="scientific">Cucumis melo var. makuwa</name>
    <name type="common">Oriental melon</name>
    <dbReference type="NCBI Taxonomy" id="1194695"/>
    <lineage>
        <taxon>Eukaryota</taxon>
        <taxon>Viridiplantae</taxon>
        <taxon>Streptophyta</taxon>
        <taxon>Embryophyta</taxon>
        <taxon>Tracheophyta</taxon>
        <taxon>Spermatophyta</taxon>
        <taxon>Magnoliopsida</taxon>
        <taxon>eudicotyledons</taxon>
        <taxon>Gunneridae</taxon>
        <taxon>Pentapetalae</taxon>
        <taxon>rosids</taxon>
        <taxon>fabids</taxon>
        <taxon>Cucurbitales</taxon>
        <taxon>Cucurbitaceae</taxon>
        <taxon>Benincaseae</taxon>
        <taxon>Cucumis</taxon>
    </lineage>
</organism>
<keyword evidence="1" id="KW-0732">Signal</keyword>
<evidence type="ECO:0000313" key="4">
    <source>
        <dbReference type="EMBL" id="TYK26575.1"/>
    </source>
</evidence>
<feature type="signal peptide" evidence="1">
    <location>
        <begin position="1"/>
        <end position="18"/>
    </location>
</feature>
<dbReference type="InterPro" id="IPR058353">
    <property type="entry name" value="DUF8040"/>
</dbReference>
<dbReference type="EMBL" id="SSTD01003373">
    <property type="protein sequence ID" value="TYK26575.1"/>
    <property type="molecule type" value="Genomic_DNA"/>
</dbReference>
<dbReference type="PANTHER" id="PTHR22930">
    <property type="match status" value="1"/>
</dbReference>
<name>A0A5D3DTB0_CUCMM</name>
<comment type="caution">
    <text evidence="4">The sequence shown here is derived from an EMBL/GenBank/DDBJ whole genome shotgun (WGS) entry which is preliminary data.</text>
</comment>
<sequence>MDRQAFAILCHLLRIVAGLSSIEIVDVEEMVAMFLHILVHYVKNQVIQREFIRFDETVFGDFNLILLAMKRLHDELLKKPQPMTNTYTDPRWKCFKNCLGTLDGNVLSVCDTKGDFVFVLASWKGSGVDSHILLDVLARSNGLQVPKEFYYLCDEGYPNVEGFLTPYRRQKYYLQEWRGIGNAPTIGRWTILRGKSYYPIQVQCRTILACFLLYNLINREMTNVDDLEDIDDGDSTYESTASDNIHSKDLLNKPFHYYDELAYVFGRDKVASQGAKTFINVESNDPSGYEGFQTPDGNDMKILTMYT</sequence>
<dbReference type="AlphaFoldDB" id="A0A5D3DTB0"/>
<protein>
    <submittedName>
        <fullName evidence="4">Retrotransposon protein</fullName>
    </submittedName>
</protein>
<feature type="domain" description="DUF8040" evidence="2">
    <location>
        <begin position="1"/>
        <end position="69"/>
    </location>
</feature>
<evidence type="ECO:0000256" key="1">
    <source>
        <dbReference type="SAM" id="SignalP"/>
    </source>
</evidence>
<evidence type="ECO:0000313" key="5">
    <source>
        <dbReference type="Proteomes" id="UP000321393"/>
    </source>
</evidence>
<reference evidence="5 6" key="1">
    <citation type="submission" date="2019-08" db="EMBL/GenBank/DDBJ databases">
        <title>Draft genome sequences of two oriental melons (Cucumis melo L. var makuwa).</title>
        <authorList>
            <person name="Kwon S.-Y."/>
        </authorList>
    </citation>
    <scope>NUCLEOTIDE SEQUENCE [LARGE SCALE GENOMIC DNA]</scope>
    <source>
        <strain evidence="6">cv. Chang Bougi</strain>
        <strain evidence="5">cv. SW 3</strain>
        <tissue evidence="4">Leaf</tissue>
    </source>
</reference>
<dbReference type="Pfam" id="PF26138">
    <property type="entry name" value="DUF8040"/>
    <property type="match status" value="1"/>
</dbReference>
<dbReference type="EMBL" id="SSTE01004583">
    <property type="protein sequence ID" value="KAA0062406.1"/>
    <property type="molecule type" value="Genomic_DNA"/>
</dbReference>
<gene>
    <name evidence="4" type="ORF">E5676_scaffold313G001920</name>
    <name evidence="3" type="ORF">E6C27_scaffold154G002000</name>
</gene>
<evidence type="ECO:0000259" key="2">
    <source>
        <dbReference type="Pfam" id="PF26138"/>
    </source>
</evidence>
<dbReference type="PANTHER" id="PTHR22930:SF293">
    <property type="entry name" value="PROTEIN ALP1-LIKE"/>
    <property type="match status" value="1"/>
</dbReference>